<evidence type="ECO:0000313" key="8">
    <source>
        <dbReference type="Ensembl" id="ENSSTUP00000113931.1"/>
    </source>
</evidence>
<dbReference type="PRINTS" id="PR00775">
    <property type="entry name" value="HEATSHOCK90"/>
</dbReference>
<feature type="binding site" evidence="5">
    <location>
        <position position="59"/>
    </location>
    <ligand>
        <name>ATP</name>
        <dbReference type="ChEBI" id="CHEBI:30616"/>
    </ligand>
</feature>
<dbReference type="PIRSF" id="PIRSF002583">
    <property type="entry name" value="Hsp90"/>
    <property type="match status" value="1"/>
</dbReference>
<dbReference type="AlphaFoldDB" id="A0A674F033"/>
<feature type="binding site" evidence="5">
    <location>
        <position position="155"/>
    </location>
    <ligand>
        <name>ATP</name>
        <dbReference type="ChEBI" id="CHEBI:30616"/>
    </ligand>
</feature>
<dbReference type="GO" id="GO:0016887">
    <property type="term" value="F:ATP hydrolysis activity"/>
    <property type="evidence" value="ECO:0007669"/>
    <property type="project" value="InterPro"/>
</dbReference>
<dbReference type="InterPro" id="IPR020575">
    <property type="entry name" value="Hsp90_N"/>
</dbReference>
<evidence type="ECO:0000256" key="3">
    <source>
        <dbReference type="ARBA" id="ARBA00022840"/>
    </source>
</evidence>
<evidence type="ECO:0000259" key="7">
    <source>
        <dbReference type="SMART" id="SM00387"/>
    </source>
</evidence>
<dbReference type="Pfam" id="PF13589">
    <property type="entry name" value="HATPase_c_3"/>
    <property type="match status" value="1"/>
</dbReference>
<reference evidence="8" key="2">
    <citation type="submission" date="2025-09" db="UniProtKB">
        <authorList>
            <consortium name="Ensembl"/>
        </authorList>
    </citation>
    <scope>IDENTIFICATION</scope>
</reference>
<dbReference type="PANTHER" id="PTHR11528">
    <property type="entry name" value="HEAT SHOCK PROTEIN 90 FAMILY MEMBER"/>
    <property type="match status" value="1"/>
</dbReference>
<proteinExistence type="inferred from homology"/>
<accession>A0A674F033</accession>
<dbReference type="InterPro" id="IPR020568">
    <property type="entry name" value="Ribosomal_Su5_D2-typ_SF"/>
</dbReference>
<keyword evidence="2 5" id="KW-0547">Nucleotide-binding</keyword>
<organism evidence="8 9">
    <name type="scientific">Salmo trutta</name>
    <name type="common">Brown trout</name>
    <dbReference type="NCBI Taxonomy" id="8032"/>
    <lineage>
        <taxon>Eukaryota</taxon>
        <taxon>Metazoa</taxon>
        <taxon>Chordata</taxon>
        <taxon>Craniata</taxon>
        <taxon>Vertebrata</taxon>
        <taxon>Euteleostomi</taxon>
        <taxon>Actinopterygii</taxon>
        <taxon>Neopterygii</taxon>
        <taxon>Teleostei</taxon>
        <taxon>Protacanthopterygii</taxon>
        <taxon>Salmoniformes</taxon>
        <taxon>Salmonidae</taxon>
        <taxon>Salmoninae</taxon>
        <taxon>Salmo</taxon>
    </lineage>
</organism>
<dbReference type="Proteomes" id="UP000472277">
    <property type="component" value="Chromosome 40"/>
</dbReference>
<name>A0A674F033_SALTR</name>
<dbReference type="SUPFAM" id="SSF55874">
    <property type="entry name" value="ATPase domain of HSP90 chaperone/DNA topoisomerase II/histidine kinase"/>
    <property type="match status" value="1"/>
</dbReference>
<dbReference type="Pfam" id="PF00183">
    <property type="entry name" value="HSP90"/>
    <property type="match status" value="1"/>
</dbReference>
<dbReference type="CDD" id="cd16927">
    <property type="entry name" value="HATPase_Hsp90-like"/>
    <property type="match status" value="1"/>
</dbReference>
<dbReference type="GO" id="GO:0005524">
    <property type="term" value="F:ATP binding"/>
    <property type="evidence" value="ECO:0007669"/>
    <property type="project" value="UniProtKB-KW"/>
</dbReference>
<dbReference type="InterPro" id="IPR037196">
    <property type="entry name" value="HSP90_C"/>
</dbReference>
<dbReference type="InterPro" id="IPR001404">
    <property type="entry name" value="Hsp90_fam"/>
</dbReference>
<dbReference type="NCBIfam" id="NF003555">
    <property type="entry name" value="PRK05218.1"/>
    <property type="match status" value="1"/>
</dbReference>
<sequence length="543" mass="63193">MFLFVCVQIFLRELISNASDTLDKIRLLSLTNDEALTGNEELTVKIKSDKEKNMLHITDTGIGMTKEDLVRNLGTIAKSGTSEFLNKMAEMQTEGQSTSELIGQFGVGFYSAFLVADKVIVTTKHNNGTQHIWESDSNEFSVIEDPRGDTLGRGTTITLVMKEEATDYLELETIKNLVRKYSQFINFPIYVWSSKTETVEEPIDEDETEADKDEDHDEVEVEEEDKDKPKTKKVAKTVWEWELMNDIKPIWQRPAKEVEEDEYKAFYKTFSRDTDEPISHIHFTAEGEVTFKSILFVPAAAPRGLFDEYGSKKNDFIKLFVRRVYITDDFHDMMPKYLNFVKGVVDSDDLPLNVSRETLQQHKLLKVIRKKLVRKTLDMIKKIAEEQYNEKFWKEFGTNIKLGVIEDHSNRTRLAKLLRFQTSNSNTVLASLEQYVERMKEKQDKIYFMLNFPSILFRGYEVVYLTEPVDEYCIQALPEFDGKRFQNVAKESVKFDESDKTKEKREALEKEYEPLTTWMKDRALKNKVRGLLNRSRRLCCPRG</sequence>
<comment type="similarity">
    <text evidence="1">Belongs to the heat shock protein 90 family.</text>
</comment>
<feature type="compositionally biased region" description="Acidic residues" evidence="6">
    <location>
        <begin position="200"/>
        <end position="225"/>
    </location>
</feature>
<dbReference type="Gene3D" id="1.20.120.790">
    <property type="entry name" value="Heat shock protein 90, C-terminal domain"/>
    <property type="match status" value="1"/>
</dbReference>
<dbReference type="Gene3D" id="3.40.50.11260">
    <property type="match status" value="1"/>
</dbReference>
<keyword evidence="3 5" id="KW-0067">ATP-binding</keyword>
<evidence type="ECO:0000256" key="2">
    <source>
        <dbReference type="ARBA" id="ARBA00022741"/>
    </source>
</evidence>
<evidence type="ECO:0000313" key="9">
    <source>
        <dbReference type="Proteomes" id="UP000472277"/>
    </source>
</evidence>
<evidence type="ECO:0000256" key="1">
    <source>
        <dbReference type="ARBA" id="ARBA00008239"/>
    </source>
</evidence>
<evidence type="ECO:0000256" key="5">
    <source>
        <dbReference type="PIRSR" id="PIRSR002583-1"/>
    </source>
</evidence>
<evidence type="ECO:0000256" key="6">
    <source>
        <dbReference type="SAM" id="MobiDB-lite"/>
    </source>
</evidence>
<feature type="binding site" evidence="5">
    <location>
        <position position="13"/>
    </location>
    <ligand>
        <name>ATP</name>
        <dbReference type="ChEBI" id="CHEBI:30616"/>
    </ligand>
</feature>
<dbReference type="GeneTree" id="ENSGT01020000230401"/>
<dbReference type="SUPFAM" id="SSF54211">
    <property type="entry name" value="Ribosomal protein S5 domain 2-like"/>
    <property type="match status" value="1"/>
</dbReference>
<dbReference type="Gene3D" id="3.30.565.10">
    <property type="entry name" value="Histidine kinase-like ATPase, C-terminal domain"/>
    <property type="match status" value="1"/>
</dbReference>
<feature type="binding site" evidence="5">
    <location>
        <position position="17"/>
    </location>
    <ligand>
        <name>ATP</name>
        <dbReference type="ChEBI" id="CHEBI:30616"/>
    </ligand>
</feature>
<feature type="binding site" evidence="5">
    <location>
        <begin position="104"/>
        <end position="109"/>
    </location>
    <ligand>
        <name>ATP</name>
        <dbReference type="ChEBI" id="CHEBI:30616"/>
    </ligand>
</feature>
<dbReference type="GO" id="GO:0140662">
    <property type="term" value="F:ATP-dependent protein folding chaperone"/>
    <property type="evidence" value="ECO:0007669"/>
    <property type="project" value="InterPro"/>
</dbReference>
<feature type="binding site" evidence="5">
    <location>
        <position position="78"/>
    </location>
    <ligand>
        <name>ATP</name>
        <dbReference type="ChEBI" id="CHEBI:30616"/>
    </ligand>
</feature>
<feature type="binding site" evidence="5">
    <location>
        <position position="72"/>
    </location>
    <ligand>
        <name>ATP</name>
        <dbReference type="ChEBI" id="CHEBI:30616"/>
    </ligand>
</feature>
<keyword evidence="4" id="KW-0143">Chaperone</keyword>
<feature type="binding site" evidence="5">
    <location>
        <position position="356"/>
    </location>
    <ligand>
        <name>ATP</name>
        <dbReference type="ChEBI" id="CHEBI:30616"/>
    </ligand>
</feature>
<evidence type="ECO:0000256" key="4">
    <source>
        <dbReference type="ARBA" id="ARBA00023186"/>
    </source>
</evidence>
<feature type="binding site" evidence="5">
    <location>
        <begin position="79"/>
        <end position="80"/>
    </location>
    <ligand>
        <name>ATP</name>
        <dbReference type="ChEBI" id="CHEBI:30616"/>
    </ligand>
</feature>
<reference evidence="8" key="1">
    <citation type="submission" date="2025-08" db="UniProtKB">
        <authorList>
            <consortium name="Ensembl"/>
        </authorList>
    </citation>
    <scope>IDENTIFICATION</scope>
</reference>
<dbReference type="FunFam" id="3.30.230.80:FF:000003">
    <property type="entry name" value="endoplasmin isoform X1"/>
    <property type="match status" value="1"/>
</dbReference>
<dbReference type="SMART" id="SM00387">
    <property type="entry name" value="HATPase_c"/>
    <property type="match status" value="1"/>
</dbReference>
<dbReference type="Ensembl" id="ENSSTUT00000121934.1">
    <property type="protein sequence ID" value="ENSSTUP00000113931.1"/>
    <property type="gene ID" value="ENSSTUG00000050124.1"/>
</dbReference>
<protein>
    <submittedName>
        <fullName evidence="8">Heat shock protein 90, beta (grp94), member 1</fullName>
    </submittedName>
</protein>
<dbReference type="GO" id="GO:0051082">
    <property type="term" value="F:unfolded protein binding"/>
    <property type="evidence" value="ECO:0007669"/>
    <property type="project" value="InterPro"/>
</dbReference>
<keyword evidence="9" id="KW-1185">Reference proteome</keyword>
<feature type="binding site" evidence="5">
    <location>
        <position position="64"/>
    </location>
    <ligand>
        <name>ATP</name>
        <dbReference type="ChEBI" id="CHEBI:30616"/>
    </ligand>
</feature>
<dbReference type="InterPro" id="IPR003594">
    <property type="entry name" value="HATPase_dom"/>
</dbReference>
<feature type="domain" description="Histidine kinase/HSP90-like ATPase" evidence="7">
    <location>
        <begin position="6"/>
        <end position="165"/>
    </location>
</feature>
<dbReference type="FunFam" id="3.30.565.10:FF:000005">
    <property type="entry name" value="Heat shock protein 90"/>
    <property type="match status" value="1"/>
</dbReference>
<feature type="region of interest" description="Disordered" evidence="6">
    <location>
        <begin position="200"/>
        <end position="230"/>
    </location>
</feature>
<dbReference type="InterPro" id="IPR036890">
    <property type="entry name" value="HATPase_C_sf"/>
</dbReference>
<dbReference type="Gene3D" id="3.30.230.80">
    <property type="match status" value="1"/>
</dbReference>